<dbReference type="PROSITE" id="PS51860">
    <property type="entry name" value="REM_1"/>
    <property type="match status" value="1"/>
</dbReference>
<dbReference type="Pfam" id="PF00595">
    <property type="entry name" value="PDZ"/>
    <property type="match status" value="1"/>
</dbReference>
<gene>
    <name evidence="8" type="primary">RHPN1</name>
</gene>
<feature type="region of interest" description="Disordered" evidence="3">
    <location>
        <begin position="583"/>
        <end position="642"/>
    </location>
</feature>
<evidence type="ECO:0000259" key="5">
    <source>
        <dbReference type="PROSITE" id="PS51180"/>
    </source>
</evidence>
<feature type="domain" description="BRO1" evidence="5">
    <location>
        <begin position="115"/>
        <end position="439"/>
    </location>
</feature>
<dbReference type="PROSITE" id="PS51180">
    <property type="entry name" value="BRO1"/>
    <property type="match status" value="1"/>
</dbReference>
<dbReference type="PROSITE" id="PS50106">
    <property type="entry name" value="PDZ"/>
    <property type="match status" value="1"/>
</dbReference>
<evidence type="ECO:0000256" key="3">
    <source>
        <dbReference type="SAM" id="MobiDB-lite"/>
    </source>
</evidence>
<dbReference type="SMART" id="SM01041">
    <property type="entry name" value="BRO1"/>
    <property type="match status" value="1"/>
</dbReference>
<dbReference type="CDD" id="cd06712">
    <property type="entry name" value="PDZ_rhophilin-like"/>
    <property type="match status" value="1"/>
</dbReference>
<dbReference type="InterPro" id="IPR047138">
    <property type="entry name" value="RHPN1_2"/>
</dbReference>
<organism evidence="7 8">
    <name type="scientific">Balaenoptera acutorostrata</name>
    <name type="common">Common minke whale</name>
    <name type="synonym">Balaena rostrata</name>
    <dbReference type="NCBI Taxonomy" id="9767"/>
    <lineage>
        <taxon>Eukaryota</taxon>
        <taxon>Metazoa</taxon>
        <taxon>Chordata</taxon>
        <taxon>Craniata</taxon>
        <taxon>Vertebrata</taxon>
        <taxon>Euteleostomi</taxon>
        <taxon>Mammalia</taxon>
        <taxon>Eutheria</taxon>
        <taxon>Laurasiatheria</taxon>
        <taxon>Artiodactyla</taxon>
        <taxon>Whippomorpha</taxon>
        <taxon>Cetacea</taxon>
        <taxon>Mysticeti</taxon>
        <taxon>Balaenopteridae</taxon>
        <taxon>Balaenoptera</taxon>
    </lineage>
</organism>
<dbReference type="InterPro" id="IPR038499">
    <property type="entry name" value="BRO1_sf"/>
</dbReference>
<dbReference type="Proteomes" id="UP001652580">
    <property type="component" value="Chromosome 17"/>
</dbReference>
<keyword evidence="2" id="KW-0175">Coiled coil</keyword>
<dbReference type="SMART" id="SM00228">
    <property type="entry name" value="PDZ"/>
    <property type="match status" value="1"/>
</dbReference>
<evidence type="ECO:0000259" key="4">
    <source>
        <dbReference type="PROSITE" id="PS50106"/>
    </source>
</evidence>
<dbReference type="PANTHER" id="PTHR23031">
    <property type="entry name" value="RHOPHILIN"/>
    <property type="match status" value="1"/>
</dbReference>
<evidence type="ECO:0000313" key="7">
    <source>
        <dbReference type="Proteomes" id="UP001652580"/>
    </source>
</evidence>
<feature type="domain" description="REM-1" evidence="6">
    <location>
        <begin position="30"/>
        <end position="104"/>
    </location>
</feature>
<feature type="domain" description="PDZ" evidence="4">
    <location>
        <begin position="502"/>
        <end position="570"/>
    </location>
</feature>
<sequence length="642" mass="69619">MVPEGRPDGAGAGEESARLQAAGSVRKGCDLLANSQNGCLQSRRARIHQQINRELRMRTGAENLYRATSNARVRETVALELSYVNSSLQLLKEELEGLDGNVDANQPQSEGITVPMIPLGLKETKQLDWATPLKELISGHFGEDGASYEAEIRELEDLRQEARFVTPARSLGLLFHWYDSLTGVPAQQRALAFEKGSVLFNIGALHTQIGARQDRSCPEGTSCAVEAFQRAAGAFSLLRENFSHAPSPDMSPASLSMLEQLMTAQAQECVFEGLSLQAPVALRDCLAQLHLAQEAAQVAAEYRLVHQTMARPPGQDRVPLPWTSLVHGKAEYFRALAHYHAALALCDGAPVAEAELPALGQIFLGLPASSEPRGPALPQEQEERRKLGKAHLKRAILGQEEALRLHAVCRALRRVDLLQVVLAQALRRSLAKYSELDLEDDFCEAAEAPDVRREQPGPLAKTRRRPEGRAPSFSRVKVADIFHRLGPLSVFSAKNRWRLAGPIHVARGEGGFGFTLRGDAPVLIAAVVPGGRAAAAGLKQGDYIVSVNGQPCRWWKHADVVAQLKGVGDEGVSLQVLTLLPGAEPPGSGDRRPALGGLLRSQKECGWETPEPAQASPRPLLGWNRKAKRGKTGGRLSPAPHP</sequence>
<dbReference type="InterPro" id="IPR036034">
    <property type="entry name" value="PDZ_sf"/>
</dbReference>
<dbReference type="Pfam" id="PF02185">
    <property type="entry name" value="HR1"/>
    <property type="match status" value="1"/>
</dbReference>
<evidence type="ECO:0000256" key="2">
    <source>
        <dbReference type="PROSITE-ProRule" id="PRU01207"/>
    </source>
</evidence>
<dbReference type="PANTHER" id="PTHR23031:SF6">
    <property type="entry name" value="RHOPHILIN-1"/>
    <property type="match status" value="1"/>
</dbReference>
<dbReference type="Pfam" id="PF03097">
    <property type="entry name" value="BRO1"/>
    <property type="match status" value="1"/>
</dbReference>
<reference evidence="8" key="1">
    <citation type="submission" date="2025-08" db="UniProtKB">
        <authorList>
            <consortium name="RefSeq"/>
        </authorList>
    </citation>
    <scope>IDENTIFICATION</scope>
</reference>
<dbReference type="CDD" id="cd11633">
    <property type="entry name" value="HR1_Rhophilin-1"/>
    <property type="match status" value="1"/>
</dbReference>
<dbReference type="InterPro" id="IPR004328">
    <property type="entry name" value="BRO1_dom"/>
</dbReference>
<evidence type="ECO:0000256" key="1">
    <source>
        <dbReference type="ARBA" id="ARBA00010369"/>
    </source>
</evidence>
<evidence type="ECO:0000259" key="6">
    <source>
        <dbReference type="PROSITE" id="PS51860"/>
    </source>
</evidence>
<proteinExistence type="inferred from homology"/>
<accession>A0ABM3SE54</accession>
<dbReference type="InterPro" id="IPR011072">
    <property type="entry name" value="HR1_rho-bd"/>
</dbReference>
<dbReference type="RefSeq" id="XP_057388124.1">
    <property type="nucleotide sequence ID" value="XM_057532141.1"/>
</dbReference>
<dbReference type="InterPro" id="IPR036274">
    <property type="entry name" value="HR1_rpt_sf"/>
</dbReference>
<dbReference type="Gene3D" id="2.30.42.10">
    <property type="match status" value="1"/>
</dbReference>
<protein>
    <submittedName>
        <fullName evidence="8">Rhophilin-1 isoform X5</fullName>
    </submittedName>
</protein>
<feature type="region of interest" description="Disordered" evidence="3">
    <location>
        <begin position="451"/>
        <end position="471"/>
    </location>
</feature>
<comment type="similarity">
    <text evidence="1">Belongs to the RHPN family.</text>
</comment>
<dbReference type="SUPFAM" id="SSF46585">
    <property type="entry name" value="HR1 repeat"/>
    <property type="match status" value="1"/>
</dbReference>
<dbReference type="Gene3D" id="1.25.40.280">
    <property type="entry name" value="alix/aip1 like domains"/>
    <property type="match status" value="1"/>
</dbReference>
<evidence type="ECO:0000313" key="8">
    <source>
        <dbReference type="RefSeq" id="XP_057388124.1"/>
    </source>
</evidence>
<dbReference type="SMART" id="SM00742">
    <property type="entry name" value="Hr1"/>
    <property type="match status" value="1"/>
</dbReference>
<keyword evidence="7" id="KW-1185">Reference proteome</keyword>
<dbReference type="InterPro" id="IPR001478">
    <property type="entry name" value="PDZ"/>
</dbReference>
<dbReference type="Gene3D" id="1.10.287.160">
    <property type="entry name" value="HR1 repeat"/>
    <property type="match status" value="1"/>
</dbReference>
<dbReference type="SUPFAM" id="SSF50156">
    <property type="entry name" value="PDZ domain-like"/>
    <property type="match status" value="1"/>
</dbReference>
<name>A0ABM3SE54_BALAC</name>
<dbReference type="GeneID" id="103008088"/>